<feature type="compositionally biased region" description="Basic and acidic residues" evidence="8">
    <location>
        <begin position="105"/>
        <end position="115"/>
    </location>
</feature>
<protein>
    <recommendedName>
        <fullName evidence="10">G-protein coupled receptors family 1 profile domain-containing protein</fullName>
    </recommendedName>
</protein>
<dbReference type="SUPFAM" id="SSF81321">
    <property type="entry name" value="Family A G protein-coupled receptor-like"/>
    <property type="match status" value="1"/>
</dbReference>
<feature type="domain" description="G-protein coupled receptors family 1 profile" evidence="10">
    <location>
        <begin position="1"/>
        <end position="54"/>
    </location>
</feature>
<dbReference type="GO" id="GO:0008188">
    <property type="term" value="F:neuropeptide receptor activity"/>
    <property type="evidence" value="ECO:0007669"/>
    <property type="project" value="TreeGrafter"/>
</dbReference>
<dbReference type="PANTHER" id="PTHR45695:SF26">
    <property type="entry name" value="NEUROPEPTIDE CCHAMIDE-1 RECEPTOR"/>
    <property type="match status" value="1"/>
</dbReference>
<organism evidence="11 12">
    <name type="scientific">Mycetomoellerius zeteki</name>
    <dbReference type="NCBI Taxonomy" id="64791"/>
    <lineage>
        <taxon>Eukaryota</taxon>
        <taxon>Metazoa</taxon>
        <taxon>Ecdysozoa</taxon>
        <taxon>Arthropoda</taxon>
        <taxon>Hexapoda</taxon>
        <taxon>Insecta</taxon>
        <taxon>Pterygota</taxon>
        <taxon>Neoptera</taxon>
        <taxon>Endopterygota</taxon>
        <taxon>Hymenoptera</taxon>
        <taxon>Apocrita</taxon>
        <taxon>Aculeata</taxon>
        <taxon>Formicoidea</taxon>
        <taxon>Formicidae</taxon>
        <taxon>Myrmicinae</taxon>
        <taxon>Mycetomoellerius</taxon>
    </lineage>
</organism>
<dbReference type="Gene3D" id="1.20.1070.10">
    <property type="entry name" value="Rhodopsin 7-helix transmembrane proteins"/>
    <property type="match status" value="1"/>
</dbReference>
<evidence type="ECO:0000256" key="5">
    <source>
        <dbReference type="ARBA" id="ARBA00023136"/>
    </source>
</evidence>
<feature type="non-terminal residue" evidence="11">
    <location>
        <position position="1"/>
    </location>
</feature>
<comment type="subcellular location">
    <subcellularLocation>
        <location evidence="1">Membrane</location>
        <topology evidence="1">Multi-pass membrane protein</topology>
    </subcellularLocation>
</comment>
<feature type="compositionally biased region" description="Polar residues" evidence="8">
    <location>
        <begin position="143"/>
        <end position="157"/>
    </location>
</feature>
<accession>A0A151WX94</accession>
<keyword evidence="2 9" id="KW-0812">Transmembrane</keyword>
<name>A0A151WX94_9HYME</name>
<evidence type="ECO:0000256" key="7">
    <source>
        <dbReference type="ARBA" id="ARBA00023224"/>
    </source>
</evidence>
<evidence type="ECO:0000259" key="10">
    <source>
        <dbReference type="PROSITE" id="PS50262"/>
    </source>
</evidence>
<gene>
    <name evidence="11" type="ORF">ALC60_08274</name>
</gene>
<evidence type="ECO:0000256" key="3">
    <source>
        <dbReference type="ARBA" id="ARBA00022989"/>
    </source>
</evidence>
<evidence type="ECO:0000256" key="8">
    <source>
        <dbReference type="SAM" id="MobiDB-lite"/>
    </source>
</evidence>
<reference evidence="11 12" key="1">
    <citation type="submission" date="2015-09" db="EMBL/GenBank/DDBJ databases">
        <title>Trachymyrmex zeteki WGS genome.</title>
        <authorList>
            <person name="Nygaard S."/>
            <person name="Hu H."/>
            <person name="Boomsma J."/>
            <person name="Zhang G."/>
        </authorList>
    </citation>
    <scope>NUCLEOTIDE SEQUENCE [LARGE SCALE GENOMIC DNA]</scope>
    <source>
        <strain evidence="11">Tzet28-1</strain>
        <tissue evidence="11">Whole body</tissue>
    </source>
</reference>
<dbReference type="EMBL" id="KQ982665">
    <property type="protein sequence ID" value="KYQ52559.1"/>
    <property type="molecule type" value="Genomic_DNA"/>
</dbReference>
<evidence type="ECO:0000256" key="1">
    <source>
        <dbReference type="ARBA" id="ARBA00004141"/>
    </source>
</evidence>
<sequence length="170" mass="19844">VIVFAVCFLPQHVFMLWFYFNPTSQTDYNSFWHYFRILGFCLASINSCINPIALYCYKPKSLFLLNSYLPCLVMMKKRRRRHRRSPEASSHGRKLSSSFVKSRKNLGDSRREQRTAMRLSVMTTDVRPTTPIKEQETLMTLPANPNGTDESLRSQRVSMEPTVRDRLVPS</sequence>
<dbReference type="AlphaFoldDB" id="A0A151WX94"/>
<evidence type="ECO:0000256" key="6">
    <source>
        <dbReference type="ARBA" id="ARBA00023170"/>
    </source>
</evidence>
<dbReference type="PROSITE" id="PS50262">
    <property type="entry name" value="G_PROTEIN_RECEP_F1_2"/>
    <property type="match status" value="1"/>
</dbReference>
<keyword evidence="3 9" id="KW-1133">Transmembrane helix</keyword>
<dbReference type="Proteomes" id="UP000075809">
    <property type="component" value="Unassembled WGS sequence"/>
</dbReference>
<evidence type="ECO:0000256" key="9">
    <source>
        <dbReference type="SAM" id="Phobius"/>
    </source>
</evidence>
<feature type="region of interest" description="Disordered" evidence="8">
    <location>
        <begin position="80"/>
        <end position="170"/>
    </location>
</feature>
<evidence type="ECO:0000313" key="11">
    <source>
        <dbReference type="EMBL" id="KYQ52559.1"/>
    </source>
</evidence>
<keyword evidence="4" id="KW-0297">G-protein coupled receptor</keyword>
<evidence type="ECO:0000256" key="4">
    <source>
        <dbReference type="ARBA" id="ARBA00023040"/>
    </source>
</evidence>
<dbReference type="InterPro" id="IPR017452">
    <property type="entry name" value="GPCR_Rhodpsn_7TM"/>
</dbReference>
<keyword evidence="6" id="KW-0675">Receptor</keyword>
<proteinExistence type="predicted"/>
<evidence type="ECO:0000256" key="2">
    <source>
        <dbReference type="ARBA" id="ARBA00022692"/>
    </source>
</evidence>
<dbReference type="GO" id="GO:0005886">
    <property type="term" value="C:plasma membrane"/>
    <property type="evidence" value="ECO:0007669"/>
    <property type="project" value="TreeGrafter"/>
</dbReference>
<dbReference type="PANTHER" id="PTHR45695">
    <property type="entry name" value="LEUCOKININ RECEPTOR-RELATED"/>
    <property type="match status" value="1"/>
</dbReference>
<keyword evidence="5 9" id="KW-0472">Membrane</keyword>
<evidence type="ECO:0000313" key="12">
    <source>
        <dbReference type="Proteomes" id="UP000075809"/>
    </source>
</evidence>
<dbReference type="STRING" id="64791.A0A151WX94"/>
<feature type="transmembrane region" description="Helical" evidence="9">
    <location>
        <begin position="34"/>
        <end position="57"/>
    </location>
</feature>
<keyword evidence="12" id="KW-1185">Reference proteome</keyword>
<keyword evidence="7" id="KW-0807">Transducer</keyword>